<dbReference type="PROSITE" id="PS51714">
    <property type="entry name" value="G_BMS1"/>
    <property type="match status" value="1"/>
</dbReference>
<dbReference type="GO" id="GO:0032040">
    <property type="term" value="C:small-subunit processome"/>
    <property type="evidence" value="ECO:0007669"/>
    <property type="project" value="UniProtKB-ARBA"/>
</dbReference>
<evidence type="ECO:0000256" key="6">
    <source>
        <dbReference type="ARBA" id="ARBA00022840"/>
    </source>
</evidence>
<dbReference type="GO" id="GO:0005654">
    <property type="term" value="C:nucleoplasm"/>
    <property type="evidence" value="ECO:0007669"/>
    <property type="project" value="UniProtKB-ARBA"/>
</dbReference>
<dbReference type="OrthoDB" id="10260897at2759"/>
<dbReference type="SMART" id="SM00785">
    <property type="entry name" value="AARP2CN"/>
    <property type="match status" value="1"/>
</dbReference>
<dbReference type="AlphaFoldDB" id="A0A9W7GB47"/>
<dbReference type="CDD" id="cd01882">
    <property type="entry name" value="BMS1"/>
    <property type="match status" value="1"/>
</dbReference>
<proteinExistence type="inferred from homology"/>
<dbReference type="InterPro" id="IPR012948">
    <property type="entry name" value="AARP2CN"/>
</dbReference>
<dbReference type="Gene3D" id="3.40.50.300">
    <property type="entry name" value="P-loop containing nucleotide triphosphate hydrolases"/>
    <property type="match status" value="1"/>
</dbReference>
<feature type="region of interest" description="Disordered" evidence="11">
    <location>
        <begin position="383"/>
        <end position="411"/>
    </location>
</feature>
<dbReference type="Pfam" id="PF04950">
    <property type="entry name" value="RIBIOP_C"/>
    <property type="match status" value="1"/>
</dbReference>
<evidence type="ECO:0000256" key="11">
    <source>
        <dbReference type="SAM" id="MobiDB-lite"/>
    </source>
</evidence>
<dbReference type="InterPro" id="IPR037875">
    <property type="entry name" value="Bms1_N"/>
</dbReference>
<dbReference type="GO" id="GO:0000479">
    <property type="term" value="P:endonucleolytic cleavage of tricistronic rRNA transcript (SSU-rRNA, 5.8S rRNA, LSU-rRNA)"/>
    <property type="evidence" value="ECO:0007669"/>
    <property type="project" value="TreeGrafter"/>
</dbReference>
<dbReference type="SMART" id="SM01362">
    <property type="entry name" value="DUF663"/>
    <property type="match status" value="1"/>
</dbReference>
<dbReference type="GO" id="GO:0005524">
    <property type="term" value="F:ATP binding"/>
    <property type="evidence" value="ECO:0007669"/>
    <property type="project" value="UniProtKB-KW"/>
</dbReference>
<dbReference type="SUPFAM" id="SSF52540">
    <property type="entry name" value="P-loop containing nucleoside triphosphate hydrolases"/>
    <property type="match status" value="1"/>
</dbReference>
<feature type="compositionally biased region" description="Acidic residues" evidence="11">
    <location>
        <begin position="473"/>
        <end position="487"/>
    </location>
</feature>
<evidence type="ECO:0000256" key="3">
    <source>
        <dbReference type="ARBA" id="ARBA00022553"/>
    </source>
</evidence>
<dbReference type="FunFam" id="3.40.50.300:FF:000105">
    <property type="entry name" value="BMS1 ribosome biogenesis factor"/>
    <property type="match status" value="1"/>
</dbReference>
<keyword evidence="2" id="KW-0690">Ribosome biogenesis</keyword>
<protein>
    <recommendedName>
        <fullName evidence="12">Bms1-type G domain-containing protein</fullName>
    </recommendedName>
</protein>
<dbReference type="GO" id="GO:0000462">
    <property type="term" value="P:maturation of SSU-rRNA from tricistronic rRNA transcript (SSU-rRNA, 5.8S rRNA, LSU-rRNA)"/>
    <property type="evidence" value="ECO:0007669"/>
    <property type="project" value="TreeGrafter"/>
</dbReference>
<keyword evidence="14" id="KW-1185">Reference proteome</keyword>
<dbReference type="InterPro" id="IPR030387">
    <property type="entry name" value="G_Bms1/Tsr1_dom"/>
</dbReference>
<dbReference type="InterPro" id="IPR007034">
    <property type="entry name" value="BMS1_TSR1_C"/>
</dbReference>
<reference evidence="14" key="1">
    <citation type="journal article" date="2023" name="Commun. Biol.">
        <title>Genome analysis of Parmales, the sister group of diatoms, reveals the evolutionary specialization of diatoms from phago-mixotrophs to photoautotrophs.</title>
        <authorList>
            <person name="Ban H."/>
            <person name="Sato S."/>
            <person name="Yoshikawa S."/>
            <person name="Yamada K."/>
            <person name="Nakamura Y."/>
            <person name="Ichinomiya M."/>
            <person name="Sato N."/>
            <person name="Blanc-Mathieu R."/>
            <person name="Endo H."/>
            <person name="Kuwata A."/>
            <person name="Ogata H."/>
        </authorList>
    </citation>
    <scope>NUCLEOTIDE SEQUENCE [LARGE SCALE GENOMIC DNA]</scope>
</reference>
<keyword evidence="4" id="KW-0547">Nucleotide-binding</keyword>
<dbReference type="EMBL" id="BRYA01000170">
    <property type="protein sequence ID" value="GMI42333.1"/>
    <property type="molecule type" value="Genomic_DNA"/>
</dbReference>
<evidence type="ECO:0000256" key="5">
    <source>
        <dbReference type="ARBA" id="ARBA00022801"/>
    </source>
</evidence>
<dbReference type="PANTHER" id="PTHR12858">
    <property type="entry name" value="RIBOSOME BIOGENESIS PROTEIN"/>
    <property type="match status" value="1"/>
</dbReference>
<feature type="compositionally biased region" description="Acidic residues" evidence="11">
    <location>
        <begin position="526"/>
        <end position="537"/>
    </location>
</feature>
<evidence type="ECO:0000256" key="1">
    <source>
        <dbReference type="ARBA" id="ARBA00004604"/>
    </source>
</evidence>
<evidence type="ECO:0000313" key="14">
    <source>
        <dbReference type="Proteomes" id="UP001165065"/>
    </source>
</evidence>
<dbReference type="InterPro" id="IPR039761">
    <property type="entry name" value="Bms1/Tsr1"/>
</dbReference>
<feature type="region of interest" description="Disordered" evidence="11">
    <location>
        <begin position="1"/>
        <end position="92"/>
    </location>
</feature>
<comment type="caution">
    <text evidence="13">The sequence shown here is derived from an EMBL/GenBank/DDBJ whole genome shotgun (WGS) entry which is preliminary data.</text>
</comment>
<evidence type="ECO:0000313" key="13">
    <source>
        <dbReference type="EMBL" id="GMI42333.1"/>
    </source>
</evidence>
<evidence type="ECO:0000256" key="4">
    <source>
        <dbReference type="ARBA" id="ARBA00022741"/>
    </source>
</evidence>
<dbReference type="GO" id="GO:0030686">
    <property type="term" value="C:90S preribosome"/>
    <property type="evidence" value="ECO:0007669"/>
    <property type="project" value="TreeGrafter"/>
</dbReference>
<feature type="compositionally biased region" description="Basic and acidic residues" evidence="11">
    <location>
        <begin position="57"/>
        <end position="85"/>
    </location>
</feature>
<evidence type="ECO:0000256" key="2">
    <source>
        <dbReference type="ARBA" id="ARBA00022517"/>
    </source>
</evidence>
<feature type="compositionally biased region" description="Acidic residues" evidence="11">
    <location>
        <begin position="388"/>
        <end position="402"/>
    </location>
</feature>
<organism evidence="13 14">
    <name type="scientific">Triparma columacea</name>
    <dbReference type="NCBI Taxonomy" id="722753"/>
    <lineage>
        <taxon>Eukaryota</taxon>
        <taxon>Sar</taxon>
        <taxon>Stramenopiles</taxon>
        <taxon>Ochrophyta</taxon>
        <taxon>Bolidophyceae</taxon>
        <taxon>Parmales</taxon>
        <taxon>Triparmaceae</taxon>
        <taxon>Triparma</taxon>
    </lineage>
</organism>
<keyword evidence="8" id="KW-0539">Nucleus</keyword>
<name>A0A9W7GB47_9STRA</name>
<dbReference type="Pfam" id="PF08142">
    <property type="entry name" value="AARP2CN"/>
    <property type="match status" value="1"/>
</dbReference>
<feature type="domain" description="Bms1-type G" evidence="12">
    <location>
        <begin position="92"/>
        <end position="257"/>
    </location>
</feature>
<evidence type="ECO:0000256" key="10">
    <source>
        <dbReference type="ARBA" id="ARBA00061391"/>
    </source>
</evidence>
<feature type="region of interest" description="Disordered" evidence="11">
    <location>
        <begin position="432"/>
        <end position="608"/>
    </location>
</feature>
<evidence type="ECO:0000259" key="12">
    <source>
        <dbReference type="PROSITE" id="PS51714"/>
    </source>
</evidence>
<evidence type="ECO:0000256" key="8">
    <source>
        <dbReference type="ARBA" id="ARBA00023242"/>
    </source>
</evidence>
<feature type="compositionally biased region" description="Acidic residues" evidence="11">
    <location>
        <begin position="650"/>
        <end position="659"/>
    </location>
</feature>
<feature type="compositionally biased region" description="Basic residues" evidence="11">
    <location>
        <begin position="8"/>
        <end position="25"/>
    </location>
</feature>
<dbReference type="PANTHER" id="PTHR12858:SF2">
    <property type="entry name" value="RIBOSOME BIOGENESIS PROTEIN BMS1 HOMOLOG"/>
    <property type="match status" value="1"/>
</dbReference>
<feature type="region of interest" description="Disordered" evidence="11">
    <location>
        <begin position="1109"/>
        <end position="1165"/>
    </location>
</feature>
<dbReference type="GO" id="GO:0003924">
    <property type="term" value="F:GTPase activity"/>
    <property type="evidence" value="ECO:0007669"/>
    <property type="project" value="TreeGrafter"/>
</dbReference>
<feature type="compositionally biased region" description="Basic and acidic residues" evidence="11">
    <location>
        <begin position="556"/>
        <end position="568"/>
    </location>
</feature>
<keyword evidence="3" id="KW-0597">Phosphoprotein</keyword>
<dbReference type="GO" id="GO:0034511">
    <property type="term" value="F:U3 snoRNA binding"/>
    <property type="evidence" value="ECO:0007669"/>
    <property type="project" value="TreeGrafter"/>
</dbReference>
<keyword evidence="6" id="KW-0067">ATP-binding</keyword>
<evidence type="ECO:0000256" key="9">
    <source>
        <dbReference type="ARBA" id="ARBA00049117"/>
    </source>
</evidence>
<gene>
    <name evidence="13" type="ORF">TrCOL_g8852</name>
</gene>
<sequence>MEAPSQKSHNKTKAGRGSKEKKKSKLSAAKGEQVKRHNVKAFGVANTVRTKRNMQRNLDKTHQKEYAPSENDRRVSEHTQGEESPRASPVRAPPVTIVVMGPPKCGKSTLIRSLVKVYTNHNLTEIVGPITAVAAKTRRVTFVECPNTTTGMLDCAKVADLVLLCVDAKFGFEMETFEFLNILQTHGFPKVMGVLTHLDEFKTAKALRASKKMIKHRFWTEIYQGAKIFHFNGIINNKYLKNECKQLTLYINRVKFRPLQWRNTHPYVIIDRHEDITVPSGPNEEDTGERTVTFYGYVRGTNLRPNQKVHLIGAGDFQIKEVSAMPDPCPFPSKNKDQSLSKKDTLLYAPLSNVGAVMVDKDAVYVEVGKGNYTKRENILAADRERVNEDDDGEGGYEEMEYDPNSPAGMLKNLQDVKNTIGDKMKESQLRIFKRGKAVRAGSDSESDSDDGRDSGEEVDSDNEHEGTRSESSDEEGIPSSDDESDEDERRNSWKVSAARNATTNFLERKNDNNVNLQELVYGGIQEEEGTEEEEEGGGGGLLGGESSDDSDDDDFFKIKKPDEKRNSLLDASDSSSVEDGEDDTFRRERRYKMQDSSKVGLGNGGWGVEEWMEEDGGKIESLRDKFVTGNWENENGIKEEGGNPQGGGDDSDGSVYDDFEDFETGEKVVVSGEGGGENDADYDMDELDDVDTSQMTDDEIREYNRLKKERSKADFNKVYDGEKKDAAMEVDAGEDEENEYLEVLKREKEEKMLRNATEFGSEGERSRVKHEGYRQGMYVRVKLEKVPVELLRNFDPTRPFVLGGLLPNECSMGLIRCRFKKHRWHSKILKCNDPLIFSVGWRRFQSCPLLSTEDQNDRHRYLKYTPEHMHCFATFYGPLVPPNTGLVAFKDIKLRMRGFRIAATGNVLEGDQSFEVVKKLKLVGTPGKIYKNTAFVKDMFNSDMEASRFEGGTVKTVSGIRGQIKKANGTSGEVRCTFEDKVLASDIVFCRTWMPVEAKRYYNPVTDVLDGGEKGWRGMKGRAELMIEKGKPIEVKGDSVYKPIVRKERKFNGLKVPKSLEEALPYKSKQKNTKQKKGGYATKRAVVLEKDEIKKNTFLQSLTTVMRDKKKIRKKANEERMEKKRKEWALDEDGREEGKKRERKKQHREKGKEEKRREMKRIKG</sequence>
<dbReference type="GO" id="GO:0005525">
    <property type="term" value="F:GTP binding"/>
    <property type="evidence" value="ECO:0007669"/>
    <property type="project" value="UniProtKB-KW"/>
</dbReference>
<keyword evidence="7" id="KW-0342">GTP-binding</keyword>
<comment type="catalytic activity">
    <reaction evidence="9">
        <text>GTP + H2O = GDP + phosphate + H(+)</text>
        <dbReference type="Rhea" id="RHEA:19669"/>
        <dbReference type="ChEBI" id="CHEBI:15377"/>
        <dbReference type="ChEBI" id="CHEBI:15378"/>
        <dbReference type="ChEBI" id="CHEBI:37565"/>
        <dbReference type="ChEBI" id="CHEBI:43474"/>
        <dbReference type="ChEBI" id="CHEBI:58189"/>
    </reaction>
    <physiologicalReaction direction="left-to-right" evidence="9">
        <dbReference type="Rhea" id="RHEA:19670"/>
    </physiologicalReaction>
</comment>
<keyword evidence="5" id="KW-0378">Hydrolase</keyword>
<dbReference type="InterPro" id="IPR027417">
    <property type="entry name" value="P-loop_NTPase"/>
</dbReference>
<feature type="compositionally biased region" description="Basic and acidic residues" evidence="11">
    <location>
        <begin position="584"/>
        <end position="596"/>
    </location>
</feature>
<accession>A0A9W7GB47</accession>
<evidence type="ECO:0000256" key="7">
    <source>
        <dbReference type="ARBA" id="ARBA00023134"/>
    </source>
</evidence>
<feature type="region of interest" description="Disordered" evidence="11">
    <location>
        <begin position="631"/>
        <end position="659"/>
    </location>
</feature>
<comment type="subcellular location">
    <subcellularLocation>
        <location evidence="1">Nucleus</location>
        <location evidence="1">Nucleolus</location>
    </subcellularLocation>
</comment>
<feature type="compositionally biased region" description="Basic and acidic residues" evidence="11">
    <location>
        <begin position="1116"/>
        <end position="1130"/>
    </location>
</feature>
<dbReference type="Proteomes" id="UP001165065">
    <property type="component" value="Unassembled WGS sequence"/>
</dbReference>
<feature type="compositionally biased region" description="Basic and acidic residues" evidence="11">
    <location>
        <begin position="450"/>
        <end position="472"/>
    </location>
</feature>
<comment type="similarity">
    <text evidence="10">Belongs to the TRAFAC class translation factor GTPase superfamily. Bms1-like GTPase family. BMS1 subfamily.</text>
</comment>